<accession>A0A398C2F6</accession>
<feature type="transmembrane region" description="Helical" evidence="5">
    <location>
        <begin position="12"/>
        <end position="32"/>
    </location>
</feature>
<organism evidence="7 8">
    <name type="scientific">Simplicispira hankyongi</name>
    <dbReference type="NCBI Taxonomy" id="2315688"/>
    <lineage>
        <taxon>Bacteria</taxon>
        <taxon>Pseudomonadati</taxon>
        <taxon>Pseudomonadota</taxon>
        <taxon>Betaproteobacteria</taxon>
        <taxon>Burkholderiales</taxon>
        <taxon>Comamonadaceae</taxon>
        <taxon>Simplicispira</taxon>
    </lineage>
</organism>
<evidence type="ECO:0000313" key="8">
    <source>
        <dbReference type="Proteomes" id="UP000266302"/>
    </source>
</evidence>
<feature type="transmembrane region" description="Helical" evidence="5">
    <location>
        <begin position="112"/>
        <end position="136"/>
    </location>
</feature>
<evidence type="ECO:0000259" key="6">
    <source>
        <dbReference type="Pfam" id="PF13664"/>
    </source>
</evidence>
<dbReference type="Proteomes" id="UP000266302">
    <property type="component" value="Unassembled WGS sequence"/>
</dbReference>
<proteinExistence type="predicted"/>
<name>A0A398C2F6_9BURK</name>
<dbReference type="EMBL" id="QXJC01000011">
    <property type="protein sequence ID" value="RID97052.1"/>
    <property type="molecule type" value="Genomic_DNA"/>
</dbReference>
<dbReference type="InterPro" id="IPR025423">
    <property type="entry name" value="TMEM205-like"/>
</dbReference>
<dbReference type="OrthoDB" id="5797290at2"/>
<gene>
    <name evidence="7" type="ORF">D3F03_16200</name>
</gene>
<evidence type="ECO:0000256" key="4">
    <source>
        <dbReference type="ARBA" id="ARBA00023136"/>
    </source>
</evidence>
<sequence>MSPLRQRFPVLLAALWWGSLTTLGALVVPMLFVHLATPAMAGNMAARLFAAQTWVSVGCGLLLLLISRPRGEVAQYPWARAAMVFILAGMLLAVLVQFGVAPRIEARQNLRLWHGVGSAMFGLQWLCALAVLWCTADKRPFP</sequence>
<evidence type="ECO:0000313" key="7">
    <source>
        <dbReference type="EMBL" id="RID97052.1"/>
    </source>
</evidence>
<evidence type="ECO:0000256" key="5">
    <source>
        <dbReference type="SAM" id="Phobius"/>
    </source>
</evidence>
<evidence type="ECO:0000256" key="1">
    <source>
        <dbReference type="ARBA" id="ARBA00004370"/>
    </source>
</evidence>
<dbReference type="AlphaFoldDB" id="A0A398C2F6"/>
<reference evidence="7 8" key="1">
    <citation type="submission" date="2018-09" db="EMBL/GenBank/DDBJ databases">
        <title>Draft genome of Simplicispira sp. NY-02.</title>
        <authorList>
            <person name="Im W.T."/>
        </authorList>
    </citation>
    <scope>NUCLEOTIDE SEQUENCE [LARGE SCALE GENOMIC DNA]</scope>
    <source>
        <strain evidence="7 8">NY-02</strain>
    </source>
</reference>
<feature type="transmembrane region" description="Helical" evidence="5">
    <location>
        <begin position="78"/>
        <end position="100"/>
    </location>
</feature>
<dbReference type="Pfam" id="PF13664">
    <property type="entry name" value="DUF4149"/>
    <property type="match status" value="1"/>
</dbReference>
<comment type="caution">
    <text evidence="7">The sequence shown here is derived from an EMBL/GenBank/DDBJ whole genome shotgun (WGS) entry which is preliminary data.</text>
</comment>
<comment type="subcellular location">
    <subcellularLocation>
        <location evidence="1">Membrane</location>
    </subcellularLocation>
</comment>
<dbReference type="GO" id="GO:0016020">
    <property type="term" value="C:membrane"/>
    <property type="evidence" value="ECO:0007669"/>
    <property type="project" value="UniProtKB-SubCell"/>
</dbReference>
<keyword evidence="8" id="KW-1185">Reference proteome</keyword>
<feature type="transmembrane region" description="Helical" evidence="5">
    <location>
        <begin position="44"/>
        <end position="66"/>
    </location>
</feature>
<feature type="domain" description="TMEM205-like" evidence="6">
    <location>
        <begin position="11"/>
        <end position="109"/>
    </location>
</feature>
<protein>
    <submittedName>
        <fullName evidence="7">DUF4149 domain-containing protein</fullName>
    </submittedName>
</protein>
<keyword evidence="4 5" id="KW-0472">Membrane</keyword>
<keyword evidence="2 5" id="KW-0812">Transmembrane</keyword>
<dbReference type="RefSeq" id="WP_119110477.1">
    <property type="nucleotide sequence ID" value="NZ_QXJC01000011.1"/>
</dbReference>
<evidence type="ECO:0000256" key="3">
    <source>
        <dbReference type="ARBA" id="ARBA00022989"/>
    </source>
</evidence>
<evidence type="ECO:0000256" key="2">
    <source>
        <dbReference type="ARBA" id="ARBA00022692"/>
    </source>
</evidence>
<keyword evidence="3 5" id="KW-1133">Transmembrane helix</keyword>